<evidence type="ECO:0000256" key="7">
    <source>
        <dbReference type="ARBA" id="ARBA00048478"/>
    </source>
</evidence>
<keyword evidence="2 8" id="KW-0808">Transferase</keyword>
<dbReference type="RefSeq" id="WP_109618711.1">
    <property type="nucleotide sequence ID" value="NZ_QGDO01000003.1"/>
</dbReference>
<dbReference type="GO" id="GO:0006220">
    <property type="term" value="P:pyrimidine nucleotide metabolic process"/>
    <property type="evidence" value="ECO:0007669"/>
    <property type="project" value="UniProtKB-UniRule"/>
</dbReference>
<dbReference type="PANTHER" id="PTHR21299">
    <property type="entry name" value="CYTIDYLATE KINASE/PANTOATE-BETA-ALANINE LIGASE"/>
    <property type="match status" value="1"/>
</dbReference>
<evidence type="ECO:0000259" key="9">
    <source>
        <dbReference type="Pfam" id="PF02224"/>
    </source>
</evidence>
<evidence type="ECO:0000256" key="1">
    <source>
        <dbReference type="ARBA" id="ARBA00009427"/>
    </source>
</evidence>
<keyword evidence="8" id="KW-0963">Cytoplasm</keyword>
<comment type="caution">
    <text evidence="10">The sequence shown here is derived from an EMBL/GenBank/DDBJ whole genome shotgun (WGS) entry which is preliminary data.</text>
</comment>
<organism evidence="10 11">
    <name type="scientific">Sediminitomix flava</name>
    <dbReference type="NCBI Taxonomy" id="379075"/>
    <lineage>
        <taxon>Bacteria</taxon>
        <taxon>Pseudomonadati</taxon>
        <taxon>Bacteroidota</taxon>
        <taxon>Cytophagia</taxon>
        <taxon>Cytophagales</taxon>
        <taxon>Flammeovirgaceae</taxon>
        <taxon>Sediminitomix</taxon>
    </lineage>
</organism>
<proteinExistence type="inferred from homology"/>
<dbReference type="EC" id="2.7.4.25" evidence="8"/>
<comment type="subcellular location">
    <subcellularLocation>
        <location evidence="8">Cytoplasm</location>
    </subcellularLocation>
</comment>
<dbReference type="GO" id="GO:0005524">
    <property type="term" value="F:ATP binding"/>
    <property type="evidence" value="ECO:0007669"/>
    <property type="project" value="UniProtKB-UniRule"/>
</dbReference>
<sequence length="227" mass="25361">MKKIIVALDGHAGCGKSSTAKIVSKELGYVYIDTGAMYRAVTFHFLENKINLENLDDVESELAKITVGFDKNPETGAIEVTLNGERVEAHIRTMEVTNNVSNVSAIKSVRTFLVAEQQKMGIEKGIVMDGRDIGTVVFPTAELKVFMTADVEERARRRQIEMESKGLTASFEEIVENLKERDHIDSTREESPLRKADDALVLDTTNLKFDDQVKQIVDWANALIKNN</sequence>
<dbReference type="GO" id="GO:0036431">
    <property type="term" value="F:dCMP kinase activity"/>
    <property type="evidence" value="ECO:0007669"/>
    <property type="project" value="InterPro"/>
</dbReference>
<dbReference type="EMBL" id="QGDO01000003">
    <property type="protein sequence ID" value="PWJ42084.1"/>
    <property type="molecule type" value="Genomic_DNA"/>
</dbReference>
<dbReference type="SUPFAM" id="SSF52540">
    <property type="entry name" value="P-loop containing nucleoside triphosphate hydrolases"/>
    <property type="match status" value="1"/>
</dbReference>
<dbReference type="Gene3D" id="3.40.50.300">
    <property type="entry name" value="P-loop containing nucleotide triphosphate hydrolases"/>
    <property type="match status" value="1"/>
</dbReference>
<protein>
    <recommendedName>
        <fullName evidence="8">Cytidylate kinase</fullName>
        <shortName evidence="8">CK</shortName>
        <ecNumber evidence="8">2.7.4.25</ecNumber>
    </recommendedName>
    <alternativeName>
        <fullName evidence="8">Cytidine monophosphate kinase</fullName>
        <shortName evidence="8">CMP kinase</shortName>
    </alternativeName>
</protein>
<dbReference type="PANTHER" id="PTHR21299:SF2">
    <property type="entry name" value="CYTIDYLATE KINASE"/>
    <property type="match status" value="1"/>
</dbReference>
<dbReference type="Pfam" id="PF02224">
    <property type="entry name" value="Cytidylate_kin"/>
    <property type="match status" value="1"/>
</dbReference>
<dbReference type="GO" id="GO:0036430">
    <property type="term" value="F:CMP kinase activity"/>
    <property type="evidence" value="ECO:0007669"/>
    <property type="project" value="RHEA"/>
</dbReference>
<comment type="catalytic activity">
    <reaction evidence="6 8">
        <text>dCMP + ATP = dCDP + ADP</text>
        <dbReference type="Rhea" id="RHEA:25094"/>
        <dbReference type="ChEBI" id="CHEBI:30616"/>
        <dbReference type="ChEBI" id="CHEBI:57566"/>
        <dbReference type="ChEBI" id="CHEBI:58593"/>
        <dbReference type="ChEBI" id="CHEBI:456216"/>
        <dbReference type="EC" id="2.7.4.25"/>
    </reaction>
</comment>
<keyword evidence="4 8" id="KW-0418">Kinase</keyword>
<gene>
    <name evidence="8" type="primary">cmk</name>
    <name evidence="10" type="ORF">BC781_103334</name>
</gene>
<dbReference type="HAMAP" id="MF_00238">
    <property type="entry name" value="Cytidyl_kinase_type1"/>
    <property type="match status" value="1"/>
</dbReference>
<dbReference type="GO" id="GO:0005829">
    <property type="term" value="C:cytosol"/>
    <property type="evidence" value="ECO:0007669"/>
    <property type="project" value="TreeGrafter"/>
</dbReference>
<feature type="domain" description="Cytidylate kinase" evidence="9">
    <location>
        <begin position="6"/>
        <end position="220"/>
    </location>
</feature>
<evidence type="ECO:0000313" key="11">
    <source>
        <dbReference type="Proteomes" id="UP000245535"/>
    </source>
</evidence>
<keyword evidence="5 8" id="KW-0067">ATP-binding</keyword>
<dbReference type="InterPro" id="IPR011994">
    <property type="entry name" value="Cytidylate_kinase_dom"/>
</dbReference>
<keyword evidence="3 8" id="KW-0547">Nucleotide-binding</keyword>
<evidence type="ECO:0000256" key="8">
    <source>
        <dbReference type="HAMAP-Rule" id="MF_00238"/>
    </source>
</evidence>
<evidence type="ECO:0000256" key="6">
    <source>
        <dbReference type="ARBA" id="ARBA00047615"/>
    </source>
</evidence>
<dbReference type="CDD" id="cd02020">
    <property type="entry name" value="CMPK"/>
    <property type="match status" value="1"/>
</dbReference>
<feature type="binding site" evidence="8">
    <location>
        <begin position="10"/>
        <end position="18"/>
    </location>
    <ligand>
        <name>ATP</name>
        <dbReference type="ChEBI" id="CHEBI:30616"/>
    </ligand>
</feature>
<dbReference type="Proteomes" id="UP000245535">
    <property type="component" value="Unassembled WGS sequence"/>
</dbReference>
<evidence type="ECO:0000256" key="5">
    <source>
        <dbReference type="ARBA" id="ARBA00022840"/>
    </source>
</evidence>
<evidence type="ECO:0000313" key="10">
    <source>
        <dbReference type="EMBL" id="PWJ42084.1"/>
    </source>
</evidence>
<dbReference type="AlphaFoldDB" id="A0A315ZBJ2"/>
<dbReference type="NCBIfam" id="TIGR00017">
    <property type="entry name" value="cmk"/>
    <property type="match status" value="1"/>
</dbReference>
<reference evidence="10 11" key="1">
    <citation type="submission" date="2018-03" db="EMBL/GenBank/DDBJ databases">
        <title>Genomic Encyclopedia of Archaeal and Bacterial Type Strains, Phase II (KMG-II): from individual species to whole genera.</title>
        <authorList>
            <person name="Goeker M."/>
        </authorList>
    </citation>
    <scope>NUCLEOTIDE SEQUENCE [LARGE SCALE GENOMIC DNA]</scope>
    <source>
        <strain evidence="10 11">DSM 28229</strain>
    </source>
</reference>
<comment type="similarity">
    <text evidence="1 8">Belongs to the cytidylate kinase family. Type 1 subfamily.</text>
</comment>
<evidence type="ECO:0000256" key="2">
    <source>
        <dbReference type="ARBA" id="ARBA00022679"/>
    </source>
</evidence>
<dbReference type="InterPro" id="IPR027417">
    <property type="entry name" value="P-loop_NTPase"/>
</dbReference>
<accession>A0A315ZBJ2</accession>
<evidence type="ECO:0000256" key="3">
    <source>
        <dbReference type="ARBA" id="ARBA00022741"/>
    </source>
</evidence>
<evidence type="ECO:0000256" key="4">
    <source>
        <dbReference type="ARBA" id="ARBA00022777"/>
    </source>
</evidence>
<keyword evidence="11" id="KW-1185">Reference proteome</keyword>
<dbReference type="OrthoDB" id="9807434at2"/>
<comment type="catalytic activity">
    <reaction evidence="7 8">
        <text>CMP + ATP = CDP + ADP</text>
        <dbReference type="Rhea" id="RHEA:11600"/>
        <dbReference type="ChEBI" id="CHEBI:30616"/>
        <dbReference type="ChEBI" id="CHEBI:58069"/>
        <dbReference type="ChEBI" id="CHEBI:60377"/>
        <dbReference type="ChEBI" id="CHEBI:456216"/>
        <dbReference type="EC" id="2.7.4.25"/>
    </reaction>
</comment>
<dbReference type="InterPro" id="IPR003136">
    <property type="entry name" value="Cytidylate_kin"/>
</dbReference>
<dbReference type="GO" id="GO:0015949">
    <property type="term" value="P:nucleobase-containing small molecule interconversion"/>
    <property type="evidence" value="ECO:0007669"/>
    <property type="project" value="TreeGrafter"/>
</dbReference>
<name>A0A315ZBJ2_SEDFL</name>